<dbReference type="RefSeq" id="WP_197001430.1">
    <property type="nucleotide sequence ID" value="NZ_BONS01000026.1"/>
</dbReference>
<dbReference type="InterPro" id="IPR018247">
    <property type="entry name" value="EF_Hand_1_Ca_BS"/>
</dbReference>
<keyword evidence="3" id="KW-1185">Reference proteome</keyword>
<evidence type="ECO:0000313" key="3">
    <source>
        <dbReference type="Proteomes" id="UP000622552"/>
    </source>
</evidence>
<dbReference type="AlphaFoldDB" id="A0A8J7KFU5"/>
<dbReference type="PROSITE" id="PS00018">
    <property type="entry name" value="EF_HAND_1"/>
    <property type="match status" value="2"/>
</dbReference>
<keyword evidence="2" id="KW-0378">Hydrolase</keyword>
<dbReference type="InterPro" id="IPR002048">
    <property type="entry name" value="EF_hand_dom"/>
</dbReference>
<dbReference type="Gene3D" id="1.10.238.10">
    <property type="entry name" value="EF-hand"/>
    <property type="match status" value="1"/>
</dbReference>
<accession>A0A8J7KFU5</accession>
<dbReference type="InterPro" id="IPR029058">
    <property type="entry name" value="AB_hydrolase_fold"/>
</dbReference>
<dbReference type="Pfam" id="PF13202">
    <property type="entry name" value="EF-hand_5"/>
    <property type="match status" value="1"/>
</dbReference>
<comment type="caution">
    <text evidence="2">The sequence shown here is derived from an EMBL/GenBank/DDBJ whole genome shotgun (WGS) entry which is preliminary data.</text>
</comment>
<dbReference type="CDD" id="cd00051">
    <property type="entry name" value="EFh"/>
    <property type="match status" value="1"/>
</dbReference>
<evidence type="ECO:0000259" key="1">
    <source>
        <dbReference type="PROSITE" id="PS50222"/>
    </source>
</evidence>
<dbReference type="EMBL" id="JADOUF010000001">
    <property type="protein sequence ID" value="MBG6134164.1"/>
    <property type="molecule type" value="Genomic_DNA"/>
</dbReference>
<dbReference type="Pfam" id="PF13833">
    <property type="entry name" value="EF-hand_8"/>
    <property type="match status" value="1"/>
</dbReference>
<dbReference type="SUPFAM" id="SSF53474">
    <property type="entry name" value="alpha/beta-Hydrolases"/>
    <property type="match status" value="1"/>
</dbReference>
<dbReference type="SUPFAM" id="SSF47473">
    <property type="entry name" value="EF-hand"/>
    <property type="match status" value="1"/>
</dbReference>
<dbReference type="GO" id="GO:0016042">
    <property type="term" value="P:lipid catabolic process"/>
    <property type="evidence" value="ECO:0007669"/>
    <property type="project" value="InterPro"/>
</dbReference>
<dbReference type="GO" id="GO:0004806">
    <property type="term" value="F:triacylglycerol lipase activity"/>
    <property type="evidence" value="ECO:0007669"/>
    <property type="project" value="InterPro"/>
</dbReference>
<feature type="domain" description="EF-hand" evidence="1">
    <location>
        <begin position="487"/>
        <end position="522"/>
    </location>
</feature>
<dbReference type="Proteomes" id="UP000622552">
    <property type="component" value="Unassembled WGS sequence"/>
</dbReference>
<name>A0A8J7KFU5_9ACTN</name>
<sequence>MRSEVRLSGSECKPGTLLHAEKLPRELWPVGAADAFRIEYQGVDYLGRSRSVAGSVFVPEAGSAGATRPVLGWAHCTVGLNSNNAPSRVGLLPAEREHLSDWLRQGFVVAASDYEGLGTPEPHPYLNGEAIADDIVDIVRAVHQLDVSVDTRTVIGGFSQGGHGALYTAIMCTSYAPELDLRGTVSLAPPVRFIDFIALRTTKGDELVDALVPVVLAGLQVTHPEFAAERFLTDKGMRLLNLAATQSMGAVEEAAATTSNDDAGFTGLTERREVQLLLAYADLPVTRCDRPLFIGAGELDPILPAAQAAAFAGEMKTAGNDVTFHGYDGADHLELLKPAGLDASAWARALVDTASGDLRPAVGRDSGRDRRFRVLDATGDGHLSAGDFEALALRLVQRFGQAPGAPLARQIRAGYRALWRVLREQLDIDGDGTISLEEFLASSDVATSPEFDTTVESLARAVIALVEPDGQVLTREKFRALLAGCGVGENESGEILAELDTNRDGSLDVTEIVASIRDFCLGKNPEAPGYWLFGRA</sequence>
<dbReference type="PANTHER" id="PTHR34853:SF1">
    <property type="entry name" value="LIPASE 5"/>
    <property type="match status" value="1"/>
</dbReference>
<gene>
    <name evidence="2" type="ORF">IW245_000358</name>
</gene>
<organism evidence="2 3">
    <name type="scientific">Longispora fulva</name>
    <dbReference type="NCBI Taxonomy" id="619741"/>
    <lineage>
        <taxon>Bacteria</taxon>
        <taxon>Bacillati</taxon>
        <taxon>Actinomycetota</taxon>
        <taxon>Actinomycetes</taxon>
        <taxon>Micromonosporales</taxon>
        <taxon>Micromonosporaceae</taxon>
        <taxon>Longispora</taxon>
    </lineage>
</organism>
<dbReference type="GO" id="GO:0005509">
    <property type="term" value="F:calcium ion binding"/>
    <property type="evidence" value="ECO:0007669"/>
    <property type="project" value="InterPro"/>
</dbReference>
<evidence type="ECO:0000313" key="2">
    <source>
        <dbReference type="EMBL" id="MBG6134164.1"/>
    </source>
</evidence>
<dbReference type="Pfam" id="PF03583">
    <property type="entry name" value="LIP"/>
    <property type="match status" value="1"/>
</dbReference>
<proteinExistence type="predicted"/>
<dbReference type="Gene3D" id="3.40.50.1820">
    <property type="entry name" value="alpha/beta hydrolase"/>
    <property type="match status" value="2"/>
</dbReference>
<reference evidence="2" key="1">
    <citation type="submission" date="2020-11" db="EMBL/GenBank/DDBJ databases">
        <title>Sequencing the genomes of 1000 actinobacteria strains.</title>
        <authorList>
            <person name="Klenk H.-P."/>
        </authorList>
    </citation>
    <scope>NUCLEOTIDE SEQUENCE</scope>
    <source>
        <strain evidence="2">DSM 45356</strain>
    </source>
</reference>
<dbReference type="InterPro" id="IPR011992">
    <property type="entry name" value="EF-hand-dom_pair"/>
</dbReference>
<dbReference type="PROSITE" id="PS50222">
    <property type="entry name" value="EF_HAND_2"/>
    <property type="match status" value="1"/>
</dbReference>
<protein>
    <submittedName>
        <fullName evidence="2">Dienelactone hydrolase/Ca2+-binding EF-hand superfamily protein</fullName>
    </submittedName>
</protein>
<dbReference type="PANTHER" id="PTHR34853">
    <property type="match status" value="1"/>
</dbReference>
<dbReference type="InterPro" id="IPR005152">
    <property type="entry name" value="Lipase_secreted"/>
</dbReference>